<feature type="chain" id="PRO_5046022503" description="PE-PPE domain-containing protein" evidence="2">
    <location>
        <begin position="29"/>
        <end position="398"/>
    </location>
</feature>
<accession>A0ABN5YM84</accession>
<organism evidence="4 5">
    <name type="scientific">Mycolicibacterium aubagnense</name>
    <dbReference type="NCBI Taxonomy" id="319707"/>
    <lineage>
        <taxon>Bacteria</taxon>
        <taxon>Bacillati</taxon>
        <taxon>Actinomycetota</taxon>
        <taxon>Actinomycetes</taxon>
        <taxon>Mycobacteriales</taxon>
        <taxon>Mycobacteriaceae</taxon>
        <taxon>Mycolicibacterium</taxon>
    </lineage>
</organism>
<protein>
    <recommendedName>
        <fullName evidence="3">PE-PPE domain-containing protein</fullName>
    </recommendedName>
</protein>
<gene>
    <name evidence="4" type="ORF">MAUB_05960</name>
</gene>
<dbReference type="InterPro" id="IPR013228">
    <property type="entry name" value="PE-PPE_C"/>
</dbReference>
<dbReference type="EMBL" id="AP022577">
    <property type="protein sequence ID" value="BBX82723.1"/>
    <property type="molecule type" value="Genomic_DNA"/>
</dbReference>
<feature type="domain" description="PE-PPE" evidence="3">
    <location>
        <begin position="105"/>
        <end position="282"/>
    </location>
</feature>
<evidence type="ECO:0000256" key="2">
    <source>
        <dbReference type="SAM" id="SignalP"/>
    </source>
</evidence>
<proteinExistence type="predicted"/>
<evidence type="ECO:0000259" key="3">
    <source>
        <dbReference type="Pfam" id="PF08237"/>
    </source>
</evidence>
<sequence length="398" mass="41147">MAGLNRCSAMIFVVGLCASLGVHPSAAASNEVRIAEVPSDSRNVGNVGFYLQGTCLCDVTPTAQEALGLAGGYLKSAGTLNGIGYPAGLLFAADAVVGSIAVNATLATVPNDSAVTLAGVSQGAIVLNYVKLSRLLQDSHGRPTNDLRFVTFGDPQNSTGGITTKNRALQLFAPNIPVATPYPTTEIVREYDGFSDWPDKPTHLAVLNAVMGIGYVHPDYGAAADPTTPGTLKTVHTNAAGGTTTHYVVPTARLPLTQPLRDMGLNTGLLDSWLRPQIDGAYVSRPRVTAGHTTAPQPAEPAQAKDPVGKPVAADTTPGARKAPDRQQPSKSAPAKPARDKMTDAPRQGAEPSTAKPETKASAAKDTTAATGAKPTGSTDDKASKTSSDSKVRPAHER</sequence>
<evidence type="ECO:0000313" key="4">
    <source>
        <dbReference type="EMBL" id="BBX82723.1"/>
    </source>
</evidence>
<feature type="region of interest" description="Disordered" evidence="1">
    <location>
        <begin position="288"/>
        <end position="398"/>
    </location>
</feature>
<keyword evidence="2" id="KW-0732">Signal</keyword>
<dbReference type="InterPro" id="IPR029058">
    <property type="entry name" value="AB_hydrolase_fold"/>
</dbReference>
<name>A0ABN5YM84_9MYCO</name>
<feature type="compositionally biased region" description="Basic and acidic residues" evidence="1">
    <location>
        <begin position="379"/>
        <end position="398"/>
    </location>
</feature>
<reference evidence="4 5" key="1">
    <citation type="journal article" date="2019" name="Emerg. Microbes Infect.">
        <title>Comprehensive subspecies identification of 175 nontuberculous mycobacteria species based on 7547 genomic profiles.</title>
        <authorList>
            <person name="Matsumoto Y."/>
            <person name="Kinjo T."/>
            <person name="Motooka D."/>
            <person name="Nabeya D."/>
            <person name="Jung N."/>
            <person name="Uechi K."/>
            <person name="Horii T."/>
            <person name="Iida T."/>
            <person name="Fujita J."/>
            <person name="Nakamura S."/>
        </authorList>
    </citation>
    <scope>NUCLEOTIDE SEQUENCE [LARGE SCALE GENOMIC DNA]</scope>
    <source>
        <strain evidence="4 5">JCM 15296</strain>
    </source>
</reference>
<feature type="compositionally biased region" description="Low complexity" evidence="1">
    <location>
        <begin position="360"/>
        <end position="378"/>
    </location>
</feature>
<dbReference type="Gene3D" id="3.40.50.1820">
    <property type="entry name" value="alpha/beta hydrolase"/>
    <property type="match status" value="1"/>
</dbReference>
<dbReference type="Proteomes" id="UP000465609">
    <property type="component" value="Chromosome"/>
</dbReference>
<evidence type="ECO:0000256" key="1">
    <source>
        <dbReference type="SAM" id="MobiDB-lite"/>
    </source>
</evidence>
<feature type="compositionally biased region" description="Low complexity" evidence="1">
    <location>
        <begin position="295"/>
        <end position="304"/>
    </location>
</feature>
<dbReference type="Pfam" id="PF08237">
    <property type="entry name" value="PE-PPE"/>
    <property type="match status" value="1"/>
</dbReference>
<feature type="signal peptide" evidence="2">
    <location>
        <begin position="1"/>
        <end position="28"/>
    </location>
</feature>
<keyword evidence="5" id="KW-1185">Reference proteome</keyword>
<evidence type="ECO:0000313" key="5">
    <source>
        <dbReference type="Proteomes" id="UP000465609"/>
    </source>
</evidence>